<dbReference type="InterPro" id="IPR000742">
    <property type="entry name" value="EGF"/>
</dbReference>
<dbReference type="CDD" id="cd00047">
    <property type="entry name" value="PTPc"/>
    <property type="match status" value="2"/>
</dbReference>
<feature type="domain" description="Tyrosine specific protein phosphatases" evidence="14">
    <location>
        <begin position="1031"/>
        <end position="1102"/>
    </location>
</feature>
<dbReference type="PROSITE" id="PS50056">
    <property type="entry name" value="TYR_PHOSPHATASE_2"/>
    <property type="match status" value="2"/>
</dbReference>
<dbReference type="InterPro" id="IPR000242">
    <property type="entry name" value="PTP_cat"/>
</dbReference>
<dbReference type="Gene3D" id="2.170.300.10">
    <property type="entry name" value="Tie2 ligand-binding domain superfamily"/>
    <property type="match status" value="1"/>
</dbReference>
<comment type="caution">
    <text evidence="9">Lacks conserved residue(s) required for the propagation of feature annotation.</text>
</comment>
<comment type="similarity">
    <text evidence="2">Belongs to the protein-tyrosine phosphatase family.</text>
</comment>
<feature type="region of interest" description="Disordered" evidence="10">
    <location>
        <begin position="1149"/>
        <end position="1180"/>
    </location>
</feature>
<evidence type="ECO:0000256" key="5">
    <source>
        <dbReference type="ARBA" id="ARBA00022801"/>
    </source>
</evidence>
<evidence type="ECO:0000256" key="7">
    <source>
        <dbReference type="ARBA" id="ARBA00023136"/>
    </source>
</evidence>
<feature type="disulfide bond" evidence="9">
    <location>
        <begin position="225"/>
        <end position="234"/>
    </location>
</feature>
<dbReference type="InterPro" id="IPR016130">
    <property type="entry name" value="Tyr_Pase_AS"/>
</dbReference>
<organism evidence="15 16">
    <name type="scientific">Strongylocentrotus purpuratus</name>
    <name type="common">Purple sea urchin</name>
    <dbReference type="NCBI Taxonomy" id="7668"/>
    <lineage>
        <taxon>Eukaryota</taxon>
        <taxon>Metazoa</taxon>
        <taxon>Echinodermata</taxon>
        <taxon>Eleutherozoa</taxon>
        <taxon>Echinozoa</taxon>
        <taxon>Echinoidea</taxon>
        <taxon>Euechinoidea</taxon>
        <taxon>Echinacea</taxon>
        <taxon>Camarodonta</taxon>
        <taxon>Echinidea</taxon>
        <taxon>Strongylocentrotidae</taxon>
        <taxon>Strongylocentrotus</taxon>
    </lineage>
</organism>
<dbReference type="SMART" id="SM00060">
    <property type="entry name" value="FN3"/>
    <property type="match status" value="1"/>
</dbReference>
<keyword evidence="9" id="KW-1015">Disulfide bond</keyword>
<feature type="domain" description="EGF-like" evidence="12">
    <location>
        <begin position="199"/>
        <end position="235"/>
    </location>
</feature>
<dbReference type="InterPro" id="IPR050348">
    <property type="entry name" value="Protein-Tyr_Phosphatase"/>
</dbReference>
<dbReference type="Pfam" id="PF00041">
    <property type="entry name" value="fn3"/>
    <property type="match status" value="1"/>
</dbReference>
<dbReference type="InterPro" id="IPR036116">
    <property type="entry name" value="FN3_sf"/>
</dbReference>
<feature type="region of interest" description="Disordered" evidence="10">
    <location>
        <begin position="1449"/>
        <end position="1476"/>
    </location>
</feature>
<evidence type="ECO:0000256" key="1">
    <source>
        <dbReference type="ARBA" id="ARBA00004167"/>
    </source>
</evidence>
<evidence type="ECO:0000313" key="16">
    <source>
        <dbReference type="Proteomes" id="UP000007110"/>
    </source>
</evidence>
<evidence type="ECO:0000256" key="2">
    <source>
        <dbReference type="ARBA" id="ARBA00009580"/>
    </source>
</evidence>
<dbReference type="GO" id="GO:0004725">
    <property type="term" value="F:protein tyrosine phosphatase activity"/>
    <property type="evidence" value="ECO:0000318"/>
    <property type="project" value="GO_Central"/>
</dbReference>
<evidence type="ECO:0000256" key="9">
    <source>
        <dbReference type="PROSITE-ProRule" id="PRU00076"/>
    </source>
</evidence>
<feature type="region of interest" description="Disordered" evidence="10">
    <location>
        <begin position="480"/>
        <end position="530"/>
    </location>
</feature>
<dbReference type="PRINTS" id="PR00700">
    <property type="entry name" value="PRTYPHPHTASE"/>
</dbReference>
<evidence type="ECO:0000256" key="11">
    <source>
        <dbReference type="SAM" id="Phobius"/>
    </source>
</evidence>
<name>A0A7M7PKQ7_STRPU</name>
<dbReference type="Gene3D" id="3.90.190.10">
    <property type="entry name" value="Protein tyrosine phosphatase superfamily"/>
    <property type="match status" value="2"/>
</dbReference>
<evidence type="ECO:0000259" key="13">
    <source>
        <dbReference type="PROSITE" id="PS50055"/>
    </source>
</evidence>
<dbReference type="EnsemblMetazoa" id="XM_030996811">
    <property type="protein sequence ID" value="XP_030852671"/>
    <property type="gene ID" value="LOC590562"/>
</dbReference>
<evidence type="ECO:0000256" key="3">
    <source>
        <dbReference type="ARBA" id="ARBA00013064"/>
    </source>
</evidence>
<dbReference type="PROSITE" id="PS50026">
    <property type="entry name" value="EGF_3"/>
    <property type="match status" value="1"/>
</dbReference>
<evidence type="ECO:0000259" key="14">
    <source>
        <dbReference type="PROSITE" id="PS50056"/>
    </source>
</evidence>
<feature type="domain" description="Tyrosine-protein phosphatase" evidence="13">
    <location>
        <begin position="856"/>
        <end position="1111"/>
    </location>
</feature>
<proteinExistence type="inferred from homology"/>
<keyword evidence="11" id="KW-1133">Transmembrane helix</keyword>
<dbReference type="PANTHER" id="PTHR19134:SF562">
    <property type="entry name" value="PROTEIN-TYROSINE-PHOSPHATASE"/>
    <property type="match status" value="1"/>
</dbReference>
<reference evidence="15" key="2">
    <citation type="submission" date="2021-01" db="UniProtKB">
        <authorList>
            <consortium name="EnsemblMetazoa"/>
        </authorList>
    </citation>
    <scope>IDENTIFICATION</scope>
</reference>
<protein>
    <recommendedName>
        <fullName evidence="3">protein-tyrosine-phosphatase</fullName>
        <ecNumber evidence="3">3.1.3.48</ecNumber>
    </recommendedName>
</protein>
<dbReference type="EC" id="3.1.3.48" evidence="3"/>
<feature type="compositionally biased region" description="Polar residues" evidence="10">
    <location>
        <begin position="780"/>
        <end position="796"/>
    </location>
</feature>
<evidence type="ECO:0000256" key="6">
    <source>
        <dbReference type="ARBA" id="ARBA00022912"/>
    </source>
</evidence>
<evidence type="ECO:0000256" key="8">
    <source>
        <dbReference type="ARBA" id="ARBA00051722"/>
    </source>
</evidence>
<dbReference type="InterPro" id="IPR003961">
    <property type="entry name" value="FN3_dom"/>
</dbReference>
<feature type="compositionally biased region" description="Basic and acidic residues" evidence="10">
    <location>
        <begin position="1450"/>
        <end position="1459"/>
    </location>
</feature>
<dbReference type="FunFam" id="3.90.190.10:FF:000102">
    <property type="entry name" value="Receptor-type tyrosine-protein phosphatase"/>
    <property type="match status" value="1"/>
</dbReference>
<keyword evidence="4" id="KW-0732">Signal</keyword>
<keyword evidence="6" id="KW-0904">Protein phosphatase</keyword>
<feature type="compositionally biased region" description="Polar residues" evidence="10">
    <location>
        <begin position="1159"/>
        <end position="1180"/>
    </location>
</feature>
<dbReference type="InterPro" id="IPR029021">
    <property type="entry name" value="Prot-tyrosine_phosphatase-like"/>
</dbReference>
<evidence type="ECO:0000256" key="4">
    <source>
        <dbReference type="ARBA" id="ARBA00022729"/>
    </source>
</evidence>
<evidence type="ECO:0000313" key="15">
    <source>
        <dbReference type="EnsemblMetazoa" id="XP_030852671"/>
    </source>
</evidence>
<dbReference type="InterPro" id="IPR003595">
    <property type="entry name" value="Tyr_Pase_cat"/>
</dbReference>
<dbReference type="SMART" id="SM00404">
    <property type="entry name" value="PTPc_motif"/>
    <property type="match status" value="2"/>
</dbReference>
<accession>A0A7M7PKQ7</accession>
<feature type="region of interest" description="Disordered" evidence="10">
    <location>
        <begin position="776"/>
        <end position="836"/>
    </location>
</feature>
<evidence type="ECO:0000259" key="12">
    <source>
        <dbReference type="PROSITE" id="PS50026"/>
    </source>
</evidence>
<dbReference type="InParanoid" id="A0A7M7PKQ7"/>
<feature type="domain" description="Tyrosine-protein phosphatase" evidence="13">
    <location>
        <begin position="1143"/>
        <end position="1397"/>
    </location>
</feature>
<dbReference type="SMART" id="SM00194">
    <property type="entry name" value="PTPc"/>
    <property type="match status" value="2"/>
</dbReference>
<reference evidence="16" key="1">
    <citation type="submission" date="2015-02" db="EMBL/GenBank/DDBJ databases">
        <title>Genome sequencing for Strongylocentrotus purpuratus.</title>
        <authorList>
            <person name="Murali S."/>
            <person name="Liu Y."/>
            <person name="Vee V."/>
            <person name="English A."/>
            <person name="Wang M."/>
            <person name="Skinner E."/>
            <person name="Han Y."/>
            <person name="Muzny D.M."/>
            <person name="Worley K.C."/>
            <person name="Gibbs R.A."/>
        </authorList>
    </citation>
    <scope>NUCLEOTIDE SEQUENCE</scope>
</reference>
<dbReference type="PROSITE" id="PS00022">
    <property type="entry name" value="EGF_1"/>
    <property type="match status" value="2"/>
</dbReference>
<keyword evidence="9" id="KW-0245">EGF-like domain</keyword>
<dbReference type="Pfam" id="PF00102">
    <property type="entry name" value="Y_phosphatase"/>
    <property type="match status" value="2"/>
</dbReference>
<dbReference type="Gene3D" id="2.60.40.10">
    <property type="entry name" value="Immunoglobulins"/>
    <property type="match status" value="2"/>
</dbReference>
<feature type="compositionally biased region" description="Basic and acidic residues" evidence="10">
    <location>
        <begin position="807"/>
        <end position="816"/>
    </location>
</feature>
<dbReference type="CDD" id="cd00054">
    <property type="entry name" value="EGF_CA"/>
    <property type="match status" value="1"/>
</dbReference>
<dbReference type="InterPro" id="IPR013783">
    <property type="entry name" value="Ig-like_fold"/>
</dbReference>
<keyword evidence="5" id="KW-0378">Hydrolase</keyword>
<sequence>MAATPPPYGGGLVNASFVCLLGSENEEILTFSTRRLVRLTEAITFDSYTAPGDINDVSSVVLRQILSASMDGLGFYECSAVTASRMTSAPLGILPSTRQWQPSDGRFTKTVHIGDNITLSVMSTTGMVGEGGIRWRKITDVDWADSLIGMSSGSLSHTIQSASVSNAGVYVTYESGTLEQHQFSFIRLIVKECPYGRWNPPLCDRLCDSCYNGGVCHELSGTCICPPGHAGKNCLQACGLHKFGWDCEFECGSGQPLDKCAGSQICLPDPYGCNCLAGYTGVYCNETCADGVFGADCGQECHCADKADCDDVTGKCPGDCSLGWTGSACQVPSVCPNGYFGSNCTQKCNCRNGTACRKDSGYCDEVEGRCDLGYVTDSVEFPANCMTFSGCFSSCSKTCHCSGGAEDCNFLNGDCLSSTCHPRWMGDQCQTDRFETSLEKTNPGVAIFSCSFTASPGQTLSSDYVKAAVGRSFTGPWISHNSSDTSGPTLNNSSDTSGPTLNNSSDTSGPTLNNSSDTSGPTLNNSSDTSGPTLNISFIHEYTGPEKPIYCFIGVPENSSEFAFVRLPPRYYFVLPSFNGVPEIIEFGRYHALIGWRQWDPSDDTGEGPIVGYKIYVLSGSNVVSEKEVQPPSMVPMTDRSVSKRSTENAAEMVIYNVSGLEAGSTYSVQIAAIRDGINGEGEQGPAMTFTTESVPVITTTLGPSTISTAGMTGSDMGPIASTVGGAVGGILIILIVIIVVITVFKRRRNDGNPSKTGNIEEQFQASAGFQDMSLEENDYSGNASNLNSERTTPRSTRPKPAVAVKPDVRRTKSLDLDFTDGSPERSSNKPIGTRQPIPVAQFPAFVNKNRHTALFSEEFHDLPGPDIYPQTVAREQINFKKNRYKNILPYDSARVKLEVIDDIPHSDYFNASYIPSFDDDKAYIASQGPNKTSMDDFWRMVWQENVTTIAMVTKLQEGDKIKCRQYWPDRKGQSVEFGTIKVELMELEPCTGGVARRMVMRKGEESRRVTQFHFTEWPDKGVPKHTSSLLKFIKEVKADHGQYTHPLIIHCSAGVGRTGVVTSIDSVVAHAKRTRMVDVFNFVTNMRQKRPYMVQTQEQYAFIYGAVLEDLLWRNTLIPVIHFTDHLQDLHTSGDGRGRSKMTKEFQTLKSLCPDPPASQTRSGRTPDNQPKNRYGNNLPLQRNRVILDSPDHDYINASQMKGVHCTFMTTQMPLPTTVSDFWSMVLDYKPSTIVMLNDKSQNDKSCAQYWPDADSAQFGSYSVATLSRSSDGDMTIRKLKVTRNSKTSHTVTQYQFHGWPKHGSDQQSGARSLIKLIRAVKGSTNKMNEFSILVHCLSGAGRTGVLCTAMECIAQIAEGDSVDIFQTVKTLRADRMQFVQTEEEYAFIYDAIREYLHTENYEQLPYPIDDHTYGNVEIDYTLDPEENPYEITDPQDAGAAALMYGNVETERSQERPKSKPQQPYSVYENVTFDS</sequence>
<keyword evidence="7 11" id="KW-0472">Membrane</keyword>
<dbReference type="OMA" id="WISHNSS"/>
<dbReference type="GO" id="GO:0007165">
    <property type="term" value="P:signal transduction"/>
    <property type="evidence" value="ECO:0000318"/>
    <property type="project" value="GO_Central"/>
</dbReference>
<feature type="transmembrane region" description="Helical" evidence="11">
    <location>
        <begin position="724"/>
        <end position="745"/>
    </location>
</feature>
<dbReference type="GO" id="GO:0016020">
    <property type="term" value="C:membrane"/>
    <property type="evidence" value="ECO:0007669"/>
    <property type="project" value="UniProtKB-SubCell"/>
</dbReference>
<dbReference type="InterPro" id="IPR000387">
    <property type="entry name" value="Tyr_Pase_dom"/>
</dbReference>
<dbReference type="FunFam" id="3.90.190.10:FF:000144">
    <property type="entry name" value="Uncharacterized protein"/>
    <property type="match status" value="1"/>
</dbReference>
<comment type="subcellular location">
    <subcellularLocation>
        <location evidence="1">Membrane</location>
        <topology evidence="1">Single-pass membrane protein</topology>
    </subcellularLocation>
</comment>
<dbReference type="Proteomes" id="UP000007110">
    <property type="component" value="Unassembled WGS sequence"/>
</dbReference>
<dbReference type="OrthoDB" id="10333053at2759"/>
<dbReference type="SUPFAM" id="SSF52799">
    <property type="entry name" value="(Phosphotyrosine protein) phosphatases II"/>
    <property type="match status" value="2"/>
</dbReference>
<keyword evidence="11" id="KW-0812">Transmembrane</keyword>
<dbReference type="CDD" id="cd00063">
    <property type="entry name" value="FN3"/>
    <property type="match status" value="1"/>
</dbReference>
<dbReference type="PANTHER" id="PTHR19134">
    <property type="entry name" value="RECEPTOR-TYPE TYROSINE-PROTEIN PHOSPHATASE"/>
    <property type="match status" value="1"/>
</dbReference>
<dbReference type="GeneID" id="590562"/>
<dbReference type="FunCoup" id="A0A7M7PKQ7">
    <property type="interactions" value="455"/>
</dbReference>
<dbReference type="KEGG" id="spu:590562"/>
<evidence type="ECO:0000256" key="10">
    <source>
        <dbReference type="SAM" id="MobiDB-lite"/>
    </source>
</evidence>
<comment type="catalytic activity">
    <reaction evidence="8">
        <text>O-phospho-L-tyrosyl-[protein] + H2O = L-tyrosyl-[protein] + phosphate</text>
        <dbReference type="Rhea" id="RHEA:10684"/>
        <dbReference type="Rhea" id="RHEA-COMP:10136"/>
        <dbReference type="Rhea" id="RHEA-COMP:20101"/>
        <dbReference type="ChEBI" id="CHEBI:15377"/>
        <dbReference type="ChEBI" id="CHEBI:43474"/>
        <dbReference type="ChEBI" id="CHEBI:46858"/>
        <dbReference type="ChEBI" id="CHEBI:61978"/>
        <dbReference type="EC" id="3.1.3.48"/>
    </reaction>
</comment>
<dbReference type="PROSITE" id="PS00383">
    <property type="entry name" value="TYR_PHOSPHATASE_1"/>
    <property type="match status" value="2"/>
</dbReference>
<dbReference type="SUPFAM" id="SSF49265">
    <property type="entry name" value="Fibronectin type III"/>
    <property type="match status" value="1"/>
</dbReference>
<dbReference type="FunFam" id="2.60.40.10:FF:001776">
    <property type="entry name" value="Protein-tyrosine-phosphatase"/>
    <property type="match status" value="1"/>
</dbReference>
<dbReference type="RefSeq" id="XP_030852671.1">
    <property type="nucleotide sequence ID" value="XM_030996811.1"/>
</dbReference>
<dbReference type="SMART" id="SM00181">
    <property type="entry name" value="EGF"/>
    <property type="match status" value="4"/>
</dbReference>
<dbReference type="FunFam" id="2.170.300.10:FF:000003">
    <property type="entry name" value="tyrosine-protein kinase receptor Tie-1 isoform X1"/>
    <property type="match status" value="1"/>
</dbReference>
<dbReference type="PROSITE" id="PS50055">
    <property type="entry name" value="TYR_PHOSPHATASE_PTP"/>
    <property type="match status" value="2"/>
</dbReference>
<keyword evidence="16" id="KW-1185">Reference proteome</keyword>
<feature type="domain" description="Tyrosine specific protein phosphatases" evidence="14">
    <location>
        <begin position="1313"/>
        <end position="1388"/>
    </location>
</feature>